<proteinExistence type="predicted"/>
<dbReference type="AlphaFoldDB" id="A0ABD1Q5P6"/>
<comment type="caution">
    <text evidence="1">The sequence shown here is derived from an EMBL/GenBank/DDBJ whole genome shotgun (WGS) entry which is preliminary data.</text>
</comment>
<dbReference type="Proteomes" id="UP001604336">
    <property type="component" value="Unassembled WGS sequence"/>
</dbReference>
<gene>
    <name evidence="1" type="ORF">Adt_39581</name>
</gene>
<accession>A0ABD1Q5P6</accession>
<protein>
    <submittedName>
        <fullName evidence="1">Uncharacterized protein</fullName>
    </submittedName>
</protein>
<evidence type="ECO:0000313" key="2">
    <source>
        <dbReference type="Proteomes" id="UP001604336"/>
    </source>
</evidence>
<name>A0ABD1Q5P6_9LAMI</name>
<keyword evidence="2" id="KW-1185">Reference proteome</keyword>
<evidence type="ECO:0000313" key="1">
    <source>
        <dbReference type="EMBL" id="KAL2471445.1"/>
    </source>
</evidence>
<dbReference type="EMBL" id="JBFOLK010000012">
    <property type="protein sequence ID" value="KAL2471445.1"/>
    <property type="molecule type" value="Genomic_DNA"/>
</dbReference>
<reference evidence="2" key="1">
    <citation type="submission" date="2024-07" db="EMBL/GenBank/DDBJ databases">
        <title>Two chromosome-level genome assemblies of Korean endemic species Abeliophyllum distichum and Forsythia ovata (Oleaceae).</title>
        <authorList>
            <person name="Jang H."/>
        </authorList>
    </citation>
    <scope>NUCLEOTIDE SEQUENCE [LARGE SCALE GENOMIC DNA]</scope>
</reference>
<organism evidence="1 2">
    <name type="scientific">Abeliophyllum distichum</name>
    <dbReference type="NCBI Taxonomy" id="126358"/>
    <lineage>
        <taxon>Eukaryota</taxon>
        <taxon>Viridiplantae</taxon>
        <taxon>Streptophyta</taxon>
        <taxon>Embryophyta</taxon>
        <taxon>Tracheophyta</taxon>
        <taxon>Spermatophyta</taxon>
        <taxon>Magnoliopsida</taxon>
        <taxon>eudicotyledons</taxon>
        <taxon>Gunneridae</taxon>
        <taxon>Pentapetalae</taxon>
        <taxon>asterids</taxon>
        <taxon>lamiids</taxon>
        <taxon>Lamiales</taxon>
        <taxon>Oleaceae</taxon>
        <taxon>Forsythieae</taxon>
        <taxon>Abeliophyllum</taxon>
    </lineage>
</organism>
<sequence length="134" mass="15215">MSSDTSISRSTHVTSPQKSCDYTSSEEFLKLVMIIEMMSVPDDQFQEITLAIEKLTKSLDRRDVQIVALMHRLELESSVMEGNPLNVGFSETKDPEVQEYQQNKYLHDQNVVQNVLHDTTQLSTGSLFTNNSNT</sequence>